<dbReference type="Proteomes" id="UP000478052">
    <property type="component" value="Unassembled WGS sequence"/>
</dbReference>
<keyword evidence="1" id="KW-0472">Membrane</keyword>
<keyword evidence="1" id="KW-1133">Transmembrane helix</keyword>
<reference evidence="2 3" key="1">
    <citation type="submission" date="2019-08" db="EMBL/GenBank/DDBJ databases">
        <title>Whole genome of Aphis craccivora.</title>
        <authorList>
            <person name="Voronova N.V."/>
            <person name="Shulinski R.S."/>
            <person name="Bandarenka Y.V."/>
            <person name="Zhorov D.G."/>
            <person name="Warner D."/>
        </authorList>
    </citation>
    <scope>NUCLEOTIDE SEQUENCE [LARGE SCALE GENOMIC DNA]</scope>
    <source>
        <strain evidence="2">180601</strain>
        <tissue evidence="2">Whole Body</tissue>
    </source>
</reference>
<evidence type="ECO:0000256" key="1">
    <source>
        <dbReference type="SAM" id="Phobius"/>
    </source>
</evidence>
<evidence type="ECO:0000313" key="3">
    <source>
        <dbReference type="Proteomes" id="UP000478052"/>
    </source>
</evidence>
<protein>
    <submittedName>
        <fullName evidence="2">Uncharacterized protein</fullName>
    </submittedName>
</protein>
<comment type="caution">
    <text evidence="2">The sequence shown here is derived from an EMBL/GenBank/DDBJ whole genome shotgun (WGS) entry which is preliminary data.</text>
</comment>
<keyword evidence="3" id="KW-1185">Reference proteome</keyword>
<dbReference type="EMBL" id="VUJU01000976">
    <property type="protein sequence ID" value="KAF0767398.1"/>
    <property type="molecule type" value="Genomic_DNA"/>
</dbReference>
<sequence length="99" mass="11403">MSVCVFILYEANKKKCAQISLGFFNGKIYHRKEKHSCESTLPARNIKKTARSTDVQFIMRNVYNIYTHYTRLQLTAAAAVVVVVVVVMISRTRKPMLYV</sequence>
<evidence type="ECO:0000313" key="2">
    <source>
        <dbReference type="EMBL" id="KAF0767398.1"/>
    </source>
</evidence>
<proteinExistence type="predicted"/>
<accession>A0A6G0Z9Y1</accession>
<dbReference type="AlphaFoldDB" id="A0A6G0Z9Y1"/>
<name>A0A6G0Z9Y1_APHCR</name>
<feature type="transmembrane region" description="Helical" evidence="1">
    <location>
        <begin position="69"/>
        <end position="89"/>
    </location>
</feature>
<keyword evidence="1" id="KW-0812">Transmembrane</keyword>
<organism evidence="2 3">
    <name type="scientific">Aphis craccivora</name>
    <name type="common">Cowpea aphid</name>
    <dbReference type="NCBI Taxonomy" id="307492"/>
    <lineage>
        <taxon>Eukaryota</taxon>
        <taxon>Metazoa</taxon>
        <taxon>Ecdysozoa</taxon>
        <taxon>Arthropoda</taxon>
        <taxon>Hexapoda</taxon>
        <taxon>Insecta</taxon>
        <taxon>Pterygota</taxon>
        <taxon>Neoptera</taxon>
        <taxon>Paraneoptera</taxon>
        <taxon>Hemiptera</taxon>
        <taxon>Sternorrhyncha</taxon>
        <taxon>Aphidomorpha</taxon>
        <taxon>Aphidoidea</taxon>
        <taxon>Aphididae</taxon>
        <taxon>Aphidini</taxon>
        <taxon>Aphis</taxon>
        <taxon>Aphis</taxon>
    </lineage>
</organism>
<gene>
    <name evidence="2" type="ORF">FWK35_00011840</name>
</gene>